<keyword evidence="3" id="KW-1185">Reference proteome</keyword>
<proteinExistence type="predicted"/>
<dbReference type="InterPro" id="IPR038404">
    <property type="entry name" value="TRAP_DctP_sf"/>
</dbReference>
<evidence type="ECO:0000313" key="2">
    <source>
        <dbReference type="EMBL" id="MBE2999378.1"/>
    </source>
</evidence>
<keyword evidence="1" id="KW-0732">Signal</keyword>
<sequence length="332" mass="35848">MHPDPPYRPPHPLLRCLATGAALALPLTACTPDEGSVLRVAHVYEDQHPVETCGLAAMRDALAGSGITIETYPAGQLGSEAESLEQVADGSLDAAIAGPSFLGTWHRPAEILDGAYLLDGPEDFAGALEDPAVVEAFEGLEEQTPLVPVSHWYYGTRHLTSDEPINTPEDLAGIKVRTPDAQLYLDNVAAMGGTATPMALGELYMALQQGTLDAQENPVPTIESANLFEVQEYINLTGHIVQAVHLVTANTLADRLGPEQSERFAEAADEGAEQARACIEAQETETLERWRADGSITVNDEVDREAFAERVHEHLPPQVSWGELYLSALERR</sequence>
<evidence type="ECO:0000313" key="3">
    <source>
        <dbReference type="Proteomes" id="UP000806528"/>
    </source>
</evidence>
<dbReference type="InterPro" id="IPR018389">
    <property type="entry name" value="DctP_fam"/>
</dbReference>
<dbReference type="Proteomes" id="UP000806528">
    <property type="component" value="Unassembled WGS sequence"/>
</dbReference>
<accession>A0ABR9P6A5</accession>
<dbReference type="EMBL" id="JADBGI010000009">
    <property type="protein sequence ID" value="MBE2999378.1"/>
    <property type="molecule type" value="Genomic_DNA"/>
</dbReference>
<dbReference type="NCBIfam" id="NF037995">
    <property type="entry name" value="TRAP_S1"/>
    <property type="match status" value="1"/>
</dbReference>
<dbReference type="Pfam" id="PF03480">
    <property type="entry name" value="DctP"/>
    <property type="match status" value="1"/>
</dbReference>
<comment type="caution">
    <text evidence="2">The sequence shown here is derived from an EMBL/GenBank/DDBJ whole genome shotgun (WGS) entry which is preliminary data.</text>
</comment>
<evidence type="ECO:0000256" key="1">
    <source>
        <dbReference type="ARBA" id="ARBA00022729"/>
    </source>
</evidence>
<protein>
    <submittedName>
        <fullName evidence="2">TRAP transporter substrate-binding protein DctP</fullName>
    </submittedName>
</protein>
<organism evidence="2 3">
    <name type="scientific">Nocardiopsis coralli</name>
    <dbReference type="NCBI Taxonomy" id="2772213"/>
    <lineage>
        <taxon>Bacteria</taxon>
        <taxon>Bacillati</taxon>
        <taxon>Actinomycetota</taxon>
        <taxon>Actinomycetes</taxon>
        <taxon>Streptosporangiales</taxon>
        <taxon>Nocardiopsidaceae</taxon>
        <taxon>Nocardiopsis</taxon>
    </lineage>
</organism>
<name>A0ABR9P6A5_9ACTN</name>
<reference evidence="2 3" key="1">
    <citation type="submission" date="2020-09" db="EMBL/GenBank/DDBJ databases">
        <title>Diversity and distribution of actinomycetes associated with coral in the coast of Hainan.</title>
        <authorList>
            <person name="Li F."/>
        </authorList>
    </citation>
    <scope>NUCLEOTIDE SEQUENCE [LARGE SCALE GENOMIC DNA]</scope>
    <source>
        <strain evidence="2 3">HNM0947</strain>
    </source>
</reference>
<dbReference type="SUPFAM" id="SSF53850">
    <property type="entry name" value="Periplasmic binding protein-like II"/>
    <property type="match status" value="1"/>
</dbReference>
<dbReference type="RefSeq" id="WP_193122015.1">
    <property type="nucleotide sequence ID" value="NZ_JADBGI010000009.1"/>
</dbReference>
<dbReference type="PANTHER" id="PTHR33376">
    <property type="match status" value="1"/>
</dbReference>
<gene>
    <name evidence="2" type="primary">dctP</name>
    <name evidence="2" type="ORF">IDM40_11775</name>
</gene>
<dbReference type="Gene3D" id="3.40.190.170">
    <property type="entry name" value="Bacterial extracellular solute-binding protein, family 7"/>
    <property type="match status" value="1"/>
</dbReference>
<dbReference type="PANTHER" id="PTHR33376:SF4">
    <property type="entry name" value="SIALIC ACID-BINDING PERIPLASMIC PROTEIN SIAP"/>
    <property type="match status" value="1"/>
</dbReference>